<organism evidence="2 3">
    <name type="scientific">Roseicyclus elongatus DSM 19469</name>
    <dbReference type="NCBI Taxonomy" id="1294273"/>
    <lineage>
        <taxon>Bacteria</taxon>
        <taxon>Pseudomonadati</taxon>
        <taxon>Pseudomonadota</taxon>
        <taxon>Alphaproteobacteria</taxon>
        <taxon>Rhodobacterales</taxon>
        <taxon>Roseobacteraceae</taxon>
        <taxon>Roseicyclus</taxon>
    </lineage>
</organism>
<dbReference type="Gene3D" id="3.30.565.10">
    <property type="entry name" value="Histidine kinase-like ATPase, C-terminal domain"/>
    <property type="match status" value="1"/>
</dbReference>
<evidence type="ECO:0000259" key="1">
    <source>
        <dbReference type="Pfam" id="PF10090"/>
    </source>
</evidence>
<dbReference type="AlphaFoldDB" id="W8S7W7"/>
<dbReference type="STRING" id="1294273.roselon_02722"/>
<dbReference type="eggNOG" id="COG5385">
    <property type="taxonomic scope" value="Bacteria"/>
</dbReference>
<name>W8S7W7_9RHOB</name>
<evidence type="ECO:0000313" key="2">
    <source>
        <dbReference type="EMBL" id="AHM05021.1"/>
    </source>
</evidence>
<evidence type="ECO:0000313" key="3">
    <source>
        <dbReference type="Proteomes" id="UP000019593"/>
    </source>
</evidence>
<proteinExistence type="predicted"/>
<sequence length="180" mass="19435">MARSASGVELLGMTGTADGPEMDLIRDAVTDAQARVRFFRLAFGAANAQQLTSPREAIGTLEGYYRTSRLSPALSVTRDLPRREVKLAYLMALCADRALPMGGTLAFEATGPGAWQLMAEGPRLVLDEPLWSVLRFGAGGAGRALRPAEVQFLALHTLAEDMNLTINFVADEPVLRMATR</sequence>
<dbReference type="EMBL" id="CP004372">
    <property type="protein sequence ID" value="AHM05021.1"/>
    <property type="molecule type" value="Genomic_DNA"/>
</dbReference>
<dbReference type="Gene3D" id="1.10.287.130">
    <property type="match status" value="1"/>
</dbReference>
<feature type="domain" description="Histidine phosphotransferase ChpT C-terminal" evidence="1">
    <location>
        <begin position="55"/>
        <end position="172"/>
    </location>
</feature>
<reference evidence="2 3" key="1">
    <citation type="submission" date="2013-03" db="EMBL/GenBank/DDBJ databases">
        <authorList>
            <person name="Fiebig A."/>
            <person name="Goeker M."/>
            <person name="Klenk H.-P.P."/>
        </authorList>
    </citation>
    <scope>NUCLEOTIDE SEQUENCE [LARGE SCALE GENOMIC DNA]</scope>
    <source>
        <strain evidence="3">DSM 19469</strain>
    </source>
</reference>
<dbReference type="InterPro" id="IPR018762">
    <property type="entry name" value="ChpT_C"/>
</dbReference>
<keyword evidence="3" id="KW-1185">Reference proteome</keyword>
<gene>
    <name evidence="2" type="ORF">roselon_02722</name>
</gene>
<accession>W8S7W7</accession>
<dbReference type="Pfam" id="PF10090">
    <property type="entry name" value="HPTransfase"/>
    <property type="match status" value="1"/>
</dbReference>
<dbReference type="HOGENOM" id="CLU_086320_1_0_5"/>
<dbReference type="InterPro" id="IPR036890">
    <property type="entry name" value="HATPase_C_sf"/>
</dbReference>
<dbReference type="KEGG" id="red:roselon_02722"/>
<dbReference type="Proteomes" id="UP000019593">
    <property type="component" value="Chromosome"/>
</dbReference>
<protein>
    <recommendedName>
        <fullName evidence="1">Histidine phosphotransferase ChpT C-terminal domain-containing protein</fullName>
    </recommendedName>
</protein>